<dbReference type="GO" id="GO:0016757">
    <property type="term" value="F:glycosyltransferase activity"/>
    <property type="evidence" value="ECO:0007669"/>
    <property type="project" value="UniProtKB-KW"/>
</dbReference>
<gene>
    <name evidence="3" type="ORF">ACFQFD_14500</name>
</gene>
<evidence type="ECO:0000313" key="4">
    <source>
        <dbReference type="Proteomes" id="UP001596443"/>
    </source>
</evidence>
<dbReference type="EMBL" id="JBHSWX010000012">
    <property type="protein sequence ID" value="MFC6787161.1"/>
    <property type="molecule type" value="Genomic_DNA"/>
</dbReference>
<dbReference type="Pfam" id="PF00534">
    <property type="entry name" value="Glycos_transf_1"/>
    <property type="match status" value="1"/>
</dbReference>
<dbReference type="GeneID" id="81210273"/>
<dbReference type="PANTHER" id="PTHR45947:SF3">
    <property type="entry name" value="SULFOQUINOVOSYL TRANSFERASE SQD2"/>
    <property type="match status" value="1"/>
</dbReference>
<reference evidence="3 4" key="1">
    <citation type="journal article" date="2019" name="Int. J. Syst. Evol. Microbiol.">
        <title>The Global Catalogue of Microorganisms (GCM) 10K type strain sequencing project: providing services to taxonomists for standard genome sequencing and annotation.</title>
        <authorList>
            <consortium name="The Broad Institute Genomics Platform"/>
            <consortium name="The Broad Institute Genome Sequencing Center for Infectious Disease"/>
            <person name="Wu L."/>
            <person name="Ma J."/>
        </authorList>
    </citation>
    <scope>NUCLEOTIDE SEQUENCE [LARGE SCALE GENOMIC DNA]</scope>
    <source>
        <strain evidence="3 4">SYNS20</strain>
    </source>
</reference>
<dbReference type="SUPFAM" id="SSF53756">
    <property type="entry name" value="UDP-Glycosyltransferase/glycogen phosphorylase"/>
    <property type="match status" value="1"/>
</dbReference>
<dbReference type="CDD" id="cd03801">
    <property type="entry name" value="GT4_PimA-like"/>
    <property type="match status" value="1"/>
</dbReference>
<dbReference type="Proteomes" id="UP001596443">
    <property type="component" value="Unassembled WGS sequence"/>
</dbReference>
<dbReference type="InterPro" id="IPR028098">
    <property type="entry name" value="Glyco_trans_4-like_N"/>
</dbReference>
<sequence length="370" mass="41179">MRIGFYNPRVGFARSGGTETFIRQIAKQLQSDHEIVFYCGEGEIIEEVLNLDVRIEQIPLISKESATNRAITGATPVIPAEVESLTMFRNARRRGIFEEMDKQVDIVSTHYYLDNILVSRVSPVPMVFRFPGIKQPSVRWKAMARLGHPNAYLANSRATASRVKKWLDIQVQDVVYPGVDLTMFSPSADPVFDEELVAVLYVGRLDEGKGLFELLNAQARLGDRTRLYLVGDGTLADDLQAAVRDLDIEDNVVFTGAVDHGEVAHYYTAADVFCLPSHHESFGMVNIEAMACGTPVVSTRIDAIEEYLVDGKNGLLVPPGDVDGLAAALRRLADDASLRERLGRNARETASQFSWDAQTARLEEIYERLD</sequence>
<proteinExistence type="predicted"/>
<dbReference type="AlphaFoldDB" id="A0ABD5TCZ4"/>
<keyword evidence="3" id="KW-0808">Transferase</keyword>
<dbReference type="PANTHER" id="PTHR45947">
    <property type="entry name" value="SULFOQUINOVOSYL TRANSFERASE SQD2"/>
    <property type="match status" value="1"/>
</dbReference>
<dbReference type="Pfam" id="PF13439">
    <property type="entry name" value="Glyco_transf_4"/>
    <property type="match status" value="1"/>
</dbReference>
<evidence type="ECO:0000259" key="2">
    <source>
        <dbReference type="Pfam" id="PF13439"/>
    </source>
</evidence>
<dbReference type="RefSeq" id="WP_284061341.1">
    <property type="nucleotide sequence ID" value="NZ_CP126158.1"/>
</dbReference>
<keyword evidence="4" id="KW-1185">Reference proteome</keyword>
<name>A0ABD5TCZ4_9EURY</name>
<accession>A0ABD5TCZ4</accession>
<feature type="domain" description="Glycosyltransferase subfamily 4-like N-terminal" evidence="2">
    <location>
        <begin position="16"/>
        <end position="181"/>
    </location>
</feature>
<dbReference type="Gene3D" id="3.40.50.2000">
    <property type="entry name" value="Glycogen Phosphorylase B"/>
    <property type="match status" value="2"/>
</dbReference>
<evidence type="ECO:0000313" key="3">
    <source>
        <dbReference type="EMBL" id="MFC6787161.1"/>
    </source>
</evidence>
<keyword evidence="3" id="KW-0328">Glycosyltransferase</keyword>
<feature type="domain" description="Glycosyl transferase family 1" evidence="1">
    <location>
        <begin position="192"/>
        <end position="348"/>
    </location>
</feature>
<dbReference type="InterPro" id="IPR050194">
    <property type="entry name" value="Glycosyltransferase_grp1"/>
</dbReference>
<organism evidence="3 4">
    <name type="scientific">Halobaculum halobium</name>
    <dbReference type="NCBI Taxonomy" id="3032281"/>
    <lineage>
        <taxon>Archaea</taxon>
        <taxon>Methanobacteriati</taxon>
        <taxon>Methanobacteriota</taxon>
        <taxon>Stenosarchaea group</taxon>
        <taxon>Halobacteria</taxon>
        <taxon>Halobacteriales</taxon>
        <taxon>Haloferacaceae</taxon>
        <taxon>Halobaculum</taxon>
    </lineage>
</organism>
<comment type="caution">
    <text evidence="3">The sequence shown here is derived from an EMBL/GenBank/DDBJ whole genome shotgun (WGS) entry which is preliminary data.</text>
</comment>
<evidence type="ECO:0000259" key="1">
    <source>
        <dbReference type="Pfam" id="PF00534"/>
    </source>
</evidence>
<dbReference type="InterPro" id="IPR001296">
    <property type="entry name" value="Glyco_trans_1"/>
</dbReference>
<protein>
    <submittedName>
        <fullName evidence="3">Glycosyltransferase family 4 protein</fullName>
        <ecNumber evidence="3">2.4.-.-</ecNumber>
    </submittedName>
</protein>
<dbReference type="EC" id="2.4.-.-" evidence="3"/>